<evidence type="ECO:0000256" key="6">
    <source>
        <dbReference type="ARBA" id="ARBA00023102"/>
    </source>
</evidence>
<keyword evidence="11" id="KW-1185">Reference proteome</keyword>
<dbReference type="NCBIfam" id="NF000768">
    <property type="entry name" value="PRK00051.1"/>
    <property type="match status" value="1"/>
</dbReference>
<dbReference type="InterPro" id="IPR002496">
    <property type="entry name" value="PRib_AMP_CycHydrolase_dom"/>
</dbReference>
<feature type="binding site" evidence="7">
    <location>
        <position position="87"/>
    </location>
    <ligand>
        <name>Mg(2+)</name>
        <dbReference type="ChEBI" id="CHEBI:18420"/>
    </ligand>
</feature>
<feature type="binding site" evidence="7">
    <location>
        <position position="85"/>
    </location>
    <ligand>
        <name>Mg(2+)</name>
        <dbReference type="ChEBI" id="CHEBI:18420"/>
    </ligand>
</feature>
<comment type="similarity">
    <text evidence="7">Belongs to the PRA-CH family.</text>
</comment>
<evidence type="ECO:0000256" key="4">
    <source>
        <dbReference type="ARBA" id="ARBA00022605"/>
    </source>
</evidence>
<comment type="function">
    <text evidence="7">Catalyzes the hydrolysis of the adenine ring of phosphoribosyl-AMP.</text>
</comment>
<dbReference type="Pfam" id="PF01502">
    <property type="entry name" value="PRA-CH"/>
    <property type="match status" value="1"/>
</dbReference>
<evidence type="ECO:0000256" key="1">
    <source>
        <dbReference type="ARBA" id="ARBA00000024"/>
    </source>
</evidence>
<evidence type="ECO:0000256" key="7">
    <source>
        <dbReference type="HAMAP-Rule" id="MF_01021"/>
    </source>
</evidence>
<comment type="cofactor">
    <cofactor evidence="7">
        <name>Zn(2+)</name>
        <dbReference type="ChEBI" id="CHEBI:29105"/>
    </cofactor>
    <text evidence="7">Binds 1 zinc ion per subunit.</text>
</comment>
<dbReference type="HAMAP" id="MF_01021">
    <property type="entry name" value="HisI"/>
    <property type="match status" value="1"/>
</dbReference>
<sequence>MTDHQLPEDLRSQIRFTDDGLIPAIAQEASTGQVLMMAWMDEAALAITLGTGEGTYWSRSRRELWRKGATSGHTQRVRRVRLDCDGDVVLLEVDQSGPACHTGAQTCFTGGEITLETGAESAERRTEHIEQTQRTEQAPHTEQTQRTERTQEVDR</sequence>
<organism evidence="10 11">
    <name type="scientific">Nesterenkonia aerolata</name>
    <dbReference type="NCBI Taxonomy" id="3074079"/>
    <lineage>
        <taxon>Bacteria</taxon>
        <taxon>Bacillati</taxon>
        <taxon>Actinomycetota</taxon>
        <taxon>Actinomycetes</taxon>
        <taxon>Micrococcales</taxon>
        <taxon>Micrococcaceae</taxon>
        <taxon>Nesterenkonia</taxon>
    </lineage>
</organism>
<keyword evidence="7" id="KW-0862">Zinc</keyword>
<evidence type="ECO:0000256" key="5">
    <source>
        <dbReference type="ARBA" id="ARBA00022801"/>
    </source>
</evidence>
<feature type="domain" description="Phosphoribosyl-AMP cyclohydrolase" evidence="9">
    <location>
        <begin position="36"/>
        <end position="109"/>
    </location>
</feature>
<keyword evidence="3 7" id="KW-0963">Cytoplasm</keyword>
<feature type="binding site" evidence="7">
    <location>
        <position position="83"/>
    </location>
    <ligand>
        <name>Mg(2+)</name>
        <dbReference type="ChEBI" id="CHEBI:18420"/>
    </ligand>
</feature>
<proteinExistence type="inferred from homology"/>
<feature type="binding site" evidence="7">
    <location>
        <position position="84"/>
    </location>
    <ligand>
        <name>Zn(2+)</name>
        <dbReference type="ChEBI" id="CHEBI:29105"/>
        <note>ligand shared between dimeric partners</note>
    </ligand>
</feature>
<protein>
    <recommendedName>
        <fullName evidence="7">Phosphoribosyl-AMP cyclohydrolase</fullName>
        <shortName evidence="7">PRA-CH</shortName>
        <ecNumber evidence="7">3.5.4.19</ecNumber>
    </recommendedName>
</protein>
<dbReference type="PANTHER" id="PTHR42945">
    <property type="entry name" value="HISTIDINE BIOSYNTHESIS BIFUNCTIONAL PROTEIN"/>
    <property type="match status" value="1"/>
</dbReference>
<reference evidence="10 11" key="1">
    <citation type="submission" date="2023-09" db="EMBL/GenBank/DDBJ databases">
        <title>Description of three actinobacteria isolated from air of manufacturing shop in a pharmaceutical factory.</title>
        <authorList>
            <person name="Zhang D.-F."/>
        </authorList>
    </citation>
    <scope>NUCLEOTIDE SEQUENCE [LARGE SCALE GENOMIC DNA]</scope>
    <source>
        <strain evidence="10 11">LY-0111</strain>
    </source>
</reference>
<keyword evidence="6 7" id="KW-0368">Histidine biosynthesis</keyword>
<dbReference type="InterPro" id="IPR026660">
    <property type="entry name" value="PRA-CH"/>
</dbReference>
<accession>A0ABU2DPS0</accession>
<evidence type="ECO:0000256" key="8">
    <source>
        <dbReference type="SAM" id="MobiDB-lite"/>
    </source>
</evidence>
<dbReference type="EMBL" id="JAVKGR010000002">
    <property type="protein sequence ID" value="MDR8018502.1"/>
    <property type="molecule type" value="Genomic_DNA"/>
</dbReference>
<name>A0ABU2DPS0_9MICC</name>
<evidence type="ECO:0000259" key="9">
    <source>
        <dbReference type="Pfam" id="PF01502"/>
    </source>
</evidence>
<dbReference type="PANTHER" id="PTHR42945:SF1">
    <property type="entry name" value="HISTIDINE BIOSYNTHESIS BIFUNCTIONAL PROTEIN HIS7"/>
    <property type="match status" value="1"/>
</dbReference>
<dbReference type="Gene3D" id="3.10.20.810">
    <property type="entry name" value="Phosphoribosyl-AMP cyclohydrolase"/>
    <property type="match status" value="1"/>
</dbReference>
<evidence type="ECO:0000313" key="10">
    <source>
        <dbReference type="EMBL" id="MDR8018502.1"/>
    </source>
</evidence>
<feature type="region of interest" description="Disordered" evidence="8">
    <location>
        <begin position="118"/>
        <end position="155"/>
    </location>
</feature>
<keyword evidence="5 7" id="KW-0378">Hydrolase</keyword>
<keyword evidence="4 7" id="KW-0028">Amino-acid biosynthesis</keyword>
<dbReference type="InterPro" id="IPR038019">
    <property type="entry name" value="PRib_AMP_CycHydrolase_sf"/>
</dbReference>
<feature type="compositionally biased region" description="Basic and acidic residues" evidence="8">
    <location>
        <begin position="121"/>
        <end position="155"/>
    </location>
</feature>
<comment type="subcellular location">
    <subcellularLocation>
        <location evidence="7">Cytoplasm</location>
    </subcellularLocation>
</comment>
<dbReference type="GO" id="GO:0004635">
    <property type="term" value="F:phosphoribosyl-AMP cyclohydrolase activity"/>
    <property type="evidence" value="ECO:0007669"/>
    <property type="project" value="UniProtKB-EC"/>
</dbReference>
<dbReference type="RefSeq" id="WP_310547495.1">
    <property type="nucleotide sequence ID" value="NZ_JAVKGR010000002.1"/>
</dbReference>
<feature type="binding site" evidence="7">
    <location>
        <position position="100"/>
    </location>
    <ligand>
        <name>Zn(2+)</name>
        <dbReference type="ChEBI" id="CHEBI:29105"/>
        <note>ligand shared between dimeric partners</note>
    </ligand>
</feature>
<comment type="catalytic activity">
    <reaction evidence="1 7">
        <text>1-(5-phospho-beta-D-ribosyl)-5'-AMP + H2O = 1-(5-phospho-beta-D-ribosyl)-5-[(5-phospho-beta-D-ribosylamino)methylideneamino]imidazole-4-carboxamide</text>
        <dbReference type="Rhea" id="RHEA:20049"/>
        <dbReference type="ChEBI" id="CHEBI:15377"/>
        <dbReference type="ChEBI" id="CHEBI:58435"/>
        <dbReference type="ChEBI" id="CHEBI:59457"/>
        <dbReference type="EC" id="3.5.4.19"/>
    </reaction>
</comment>
<evidence type="ECO:0000313" key="11">
    <source>
        <dbReference type="Proteomes" id="UP001251870"/>
    </source>
</evidence>
<dbReference type="SUPFAM" id="SSF141734">
    <property type="entry name" value="HisI-like"/>
    <property type="match status" value="1"/>
</dbReference>
<evidence type="ECO:0000256" key="2">
    <source>
        <dbReference type="ARBA" id="ARBA00005169"/>
    </source>
</evidence>
<dbReference type="Proteomes" id="UP001251870">
    <property type="component" value="Unassembled WGS sequence"/>
</dbReference>
<keyword evidence="7" id="KW-0479">Metal-binding</keyword>
<comment type="caution">
    <text evidence="10">The sequence shown here is derived from an EMBL/GenBank/DDBJ whole genome shotgun (WGS) entry which is preliminary data.</text>
</comment>
<dbReference type="EC" id="3.5.4.19" evidence="7"/>
<comment type="pathway">
    <text evidence="2 7">Amino-acid biosynthesis; L-histidine biosynthesis; L-histidine from 5-phospho-alpha-D-ribose 1-diphosphate: step 3/9.</text>
</comment>
<gene>
    <name evidence="7 10" type="primary">hisI</name>
    <name evidence="10" type="ORF">RIL96_02835</name>
</gene>
<comment type="cofactor">
    <cofactor evidence="7">
        <name>Mg(2+)</name>
        <dbReference type="ChEBI" id="CHEBI:18420"/>
    </cofactor>
    <text evidence="7">Binds 1 Mg(2+) ion per subunit.</text>
</comment>
<comment type="subunit">
    <text evidence="7">Homodimer.</text>
</comment>
<feature type="binding site" evidence="7">
    <location>
        <position position="107"/>
    </location>
    <ligand>
        <name>Zn(2+)</name>
        <dbReference type="ChEBI" id="CHEBI:29105"/>
        <note>ligand shared between dimeric partners</note>
    </ligand>
</feature>
<keyword evidence="7" id="KW-0460">Magnesium</keyword>
<evidence type="ECO:0000256" key="3">
    <source>
        <dbReference type="ARBA" id="ARBA00022490"/>
    </source>
</evidence>